<feature type="domain" description="HTH cro/C1-type" evidence="1">
    <location>
        <begin position="12"/>
        <end position="67"/>
    </location>
</feature>
<dbReference type="Gene3D" id="1.10.260.40">
    <property type="entry name" value="lambda repressor-like DNA-binding domains"/>
    <property type="match status" value="1"/>
</dbReference>
<dbReference type="CDD" id="cd00093">
    <property type="entry name" value="HTH_XRE"/>
    <property type="match status" value="1"/>
</dbReference>
<reference evidence="3" key="1">
    <citation type="journal article" date="2019" name="Int. J. Syst. Evol. Microbiol.">
        <title>The Global Catalogue of Microorganisms (GCM) 10K type strain sequencing project: providing services to taxonomists for standard genome sequencing and annotation.</title>
        <authorList>
            <consortium name="The Broad Institute Genomics Platform"/>
            <consortium name="The Broad Institute Genome Sequencing Center for Infectious Disease"/>
            <person name="Wu L."/>
            <person name="Ma J."/>
        </authorList>
    </citation>
    <scope>NUCLEOTIDE SEQUENCE [LARGE SCALE GENOMIC DNA]</scope>
    <source>
        <strain evidence="3">TISTR 932</strain>
    </source>
</reference>
<dbReference type="PROSITE" id="PS50943">
    <property type="entry name" value="HTH_CROC1"/>
    <property type="match status" value="1"/>
</dbReference>
<dbReference type="InterPro" id="IPR001387">
    <property type="entry name" value="Cro/C1-type_HTH"/>
</dbReference>
<dbReference type="SMART" id="SM00530">
    <property type="entry name" value="HTH_XRE"/>
    <property type="match status" value="1"/>
</dbReference>
<sequence length="273" mass="31780">MNQNAKEVGQRIKKIRTDLGYSMAQFGELISHSPKTTVNNWERGVNLPKEDKLNKIAILGKTEVNYLLYGTPEEFMDKLVEEHFHLKINSVMLDQMVSFLKQQNVDLYDEITIIDFIQGIIDSGAISEQEEPYLVYSKVAGTNELYLVNAANDPVDTAPQYYAYIEEENATVHFLPYTFAKRQRALYKHQPNLQDQVTIDYYTRTFELLNIPLKEATIIYYGIDTNHLKVDIGCYRYNQKSKVFDQLENKANHYYKTFLAEVKKEIAYLSITR</sequence>
<protein>
    <submittedName>
        <fullName evidence="2">Helix-turn-helix domain-containing protein</fullName>
    </submittedName>
</protein>
<dbReference type="Proteomes" id="UP001597427">
    <property type="component" value="Unassembled WGS sequence"/>
</dbReference>
<keyword evidence="3" id="KW-1185">Reference proteome</keyword>
<dbReference type="EMBL" id="JBHUMO010000058">
    <property type="protein sequence ID" value="MFD2729721.1"/>
    <property type="molecule type" value="Genomic_DNA"/>
</dbReference>
<evidence type="ECO:0000313" key="2">
    <source>
        <dbReference type="EMBL" id="MFD2729721.1"/>
    </source>
</evidence>
<name>A0ABW5TKT7_9ENTE</name>
<dbReference type="RefSeq" id="WP_375035199.1">
    <property type="nucleotide sequence ID" value="NZ_JBHUMO010000058.1"/>
</dbReference>
<comment type="caution">
    <text evidence="2">The sequence shown here is derived from an EMBL/GenBank/DDBJ whole genome shotgun (WGS) entry which is preliminary data.</text>
</comment>
<gene>
    <name evidence="2" type="ORF">ACFSR0_09870</name>
</gene>
<evidence type="ECO:0000259" key="1">
    <source>
        <dbReference type="PROSITE" id="PS50943"/>
    </source>
</evidence>
<dbReference type="Pfam" id="PF01381">
    <property type="entry name" value="HTH_3"/>
    <property type="match status" value="1"/>
</dbReference>
<organism evidence="2 3">
    <name type="scientific">Enterococcus camelliae</name>
    <dbReference type="NCBI Taxonomy" id="453959"/>
    <lineage>
        <taxon>Bacteria</taxon>
        <taxon>Bacillati</taxon>
        <taxon>Bacillota</taxon>
        <taxon>Bacilli</taxon>
        <taxon>Lactobacillales</taxon>
        <taxon>Enterococcaceae</taxon>
        <taxon>Enterococcus</taxon>
    </lineage>
</organism>
<accession>A0ABW5TKT7</accession>
<dbReference type="InterPro" id="IPR010982">
    <property type="entry name" value="Lambda_DNA-bd_dom_sf"/>
</dbReference>
<dbReference type="SUPFAM" id="SSF47413">
    <property type="entry name" value="lambda repressor-like DNA-binding domains"/>
    <property type="match status" value="1"/>
</dbReference>
<proteinExistence type="predicted"/>
<evidence type="ECO:0000313" key="3">
    <source>
        <dbReference type="Proteomes" id="UP001597427"/>
    </source>
</evidence>